<protein>
    <recommendedName>
        <fullName evidence="3">DUF1684 domain-containing protein</fullName>
    </recommendedName>
</protein>
<sequence length="291" mass="31280">MTLQSEASRSTQTSFAQEWDEWHRAHEKRRADPHGFLAVTGLFWLSEEKTAVPGLPGLWSTGAEGPVVELAEDDVLLLGGTVISGTHRFGPIAERDGITAGFDEGVIEIAKRGGRDILRPRRADFPFLRSYTGTAAYPADPRWRIPARFVRFIAPRAIEVGAAVDALAHVYESPGYVEFEIGDETIRLLAFPGHAPGSLFALFTDATSGVTTYAANRMVAIEVSEDSDETVVDFNRAVNLPCAYTDFATCPLPPAENHLRIAVTAGEKTPSARVEGLVSAAGIVPAASSSA</sequence>
<evidence type="ECO:0000313" key="2">
    <source>
        <dbReference type="Proteomes" id="UP000033900"/>
    </source>
</evidence>
<dbReference type="STRING" id="273678.RS84_00590"/>
<evidence type="ECO:0008006" key="3">
    <source>
        <dbReference type="Google" id="ProtNLM"/>
    </source>
</evidence>
<gene>
    <name evidence="1" type="ORF">RS84_00590</name>
</gene>
<accession>A0A0M2HVL6</accession>
<organism evidence="1 2">
    <name type="scientific">Microbacterium hydrocarbonoxydans</name>
    <dbReference type="NCBI Taxonomy" id="273678"/>
    <lineage>
        <taxon>Bacteria</taxon>
        <taxon>Bacillati</taxon>
        <taxon>Actinomycetota</taxon>
        <taxon>Actinomycetes</taxon>
        <taxon>Micrococcales</taxon>
        <taxon>Microbacteriaceae</taxon>
        <taxon>Microbacterium</taxon>
    </lineage>
</organism>
<name>A0A0M2HVL6_9MICO</name>
<dbReference type="InterPro" id="IPR012467">
    <property type="entry name" value="DUF1684"/>
</dbReference>
<evidence type="ECO:0000313" key="1">
    <source>
        <dbReference type="EMBL" id="KJL48960.1"/>
    </source>
</evidence>
<proteinExistence type="predicted"/>
<dbReference type="PATRIC" id="fig|273678.4.peg.582"/>
<dbReference type="Proteomes" id="UP000033900">
    <property type="component" value="Unassembled WGS sequence"/>
</dbReference>
<dbReference type="EMBL" id="JYJB01000005">
    <property type="protein sequence ID" value="KJL48960.1"/>
    <property type="molecule type" value="Genomic_DNA"/>
</dbReference>
<keyword evidence="2" id="KW-1185">Reference proteome</keyword>
<dbReference type="PANTHER" id="PTHR41913">
    <property type="entry name" value="DUF1684 DOMAIN-CONTAINING PROTEIN"/>
    <property type="match status" value="1"/>
</dbReference>
<dbReference type="Pfam" id="PF07920">
    <property type="entry name" value="DUF1684"/>
    <property type="match status" value="1"/>
</dbReference>
<dbReference type="RefSeq" id="WP_045256261.1">
    <property type="nucleotide sequence ID" value="NZ_JYJB01000005.1"/>
</dbReference>
<reference evidence="1 2" key="1">
    <citation type="submission" date="2015-02" db="EMBL/GenBank/DDBJ databases">
        <title>Draft genome sequences of ten Microbacterium spp. with emphasis on heavy metal contaminated environments.</title>
        <authorList>
            <person name="Corretto E."/>
        </authorList>
    </citation>
    <scope>NUCLEOTIDE SEQUENCE [LARGE SCALE GENOMIC DNA]</scope>
    <source>
        <strain evidence="1 2">SA35</strain>
    </source>
</reference>
<dbReference type="AlphaFoldDB" id="A0A0M2HVL6"/>
<dbReference type="PANTHER" id="PTHR41913:SF1">
    <property type="entry name" value="DUF1684 DOMAIN-CONTAINING PROTEIN"/>
    <property type="match status" value="1"/>
</dbReference>
<comment type="caution">
    <text evidence="1">The sequence shown here is derived from an EMBL/GenBank/DDBJ whole genome shotgun (WGS) entry which is preliminary data.</text>
</comment>